<feature type="domain" description="Xaa-Pro dipeptidyl-peptidase C-terminal" evidence="2">
    <location>
        <begin position="299"/>
        <end position="524"/>
    </location>
</feature>
<evidence type="ECO:0000313" key="4">
    <source>
        <dbReference type="Proteomes" id="UP000219369"/>
    </source>
</evidence>
<dbReference type="EMBL" id="FMJY01000002">
    <property type="protein sequence ID" value="SCO78558.1"/>
    <property type="molecule type" value="Genomic_DNA"/>
</dbReference>
<reference evidence="4" key="1">
    <citation type="submission" date="2016-09" db="EMBL/GenBank/DDBJ databases">
        <authorList>
            <person name="Guldener U."/>
        </authorList>
    </citation>
    <scope>NUCLEOTIDE SEQUENCE [LARGE SCALE GENOMIC DNA]</scope>
    <source>
        <strain evidence="4">V64-1</strain>
    </source>
</reference>
<dbReference type="SUPFAM" id="SSF49785">
    <property type="entry name" value="Galactose-binding domain-like"/>
    <property type="match status" value="1"/>
</dbReference>
<accession>A0A2H3SQ08</accession>
<dbReference type="AlphaFoldDB" id="A0A2H3SQ08"/>
<dbReference type="VEuPathDB" id="FungiDB:FOC4_g10005611"/>
<dbReference type="VEuPathDB" id="FungiDB:FOZG_14366"/>
<dbReference type="InterPro" id="IPR000383">
    <property type="entry name" value="Xaa-Pro-like_dom"/>
</dbReference>
<dbReference type="VEuPathDB" id="FungiDB:HZS61_004347"/>
<dbReference type="PANTHER" id="PTHR43056">
    <property type="entry name" value="PEPTIDASE S9 PROLYL OLIGOPEPTIDASE"/>
    <property type="match status" value="1"/>
</dbReference>
<dbReference type="GO" id="GO:0008239">
    <property type="term" value="F:dipeptidyl-peptidase activity"/>
    <property type="evidence" value="ECO:0007669"/>
    <property type="project" value="InterPro"/>
</dbReference>
<organism evidence="3 4">
    <name type="scientific">Fusarium oxysporum</name>
    <name type="common">Fusarium vascular wilt</name>
    <dbReference type="NCBI Taxonomy" id="5507"/>
    <lineage>
        <taxon>Eukaryota</taxon>
        <taxon>Fungi</taxon>
        <taxon>Dikarya</taxon>
        <taxon>Ascomycota</taxon>
        <taxon>Pezizomycotina</taxon>
        <taxon>Sordariomycetes</taxon>
        <taxon>Hypocreomycetidae</taxon>
        <taxon>Hypocreales</taxon>
        <taxon>Nectriaceae</taxon>
        <taxon>Fusarium</taxon>
        <taxon>Fusarium oxysporum species complex</taxon>
    </lineage>
</organism>
<dbReference type="PANTHER" id="PTHR43056:SF10">
    <property type="entry name" value="COCE_NOND FAMILY, PUTATIVE (AFU_ORTHOLOGUE AFUA_7G00600)-RELATED"/>
    <property type="match status" value="1"/>
</dbReference>
<keyword evidence="1" id="KW-0378">Hydrolase</keyword>
<evidence type="ECO:0000256" key="1">
    <source>
        <dbReference type="ARBA" id="ARBA00022801"/>
    </source>
</evidence>
<dbReference type="InterPro" id="IPR029058">
    <property type="entry name" value="AB_hydrolase_fold"/>
</dbReference>
<evidence type="ECO:0000313" key="3">
    <source>
        <dbReference type="EMBL" id="SCO78558.1"/>
    </source>
</evidence>
<dbReference type="VEuPathDB" id="FungiDB:FOMG_18387"/>
<dbReference type="Gene3D" id="3.40.50.1820">
    <property type="entry name" value="alpha/beta hydrolase"/>
    <property type="match status" value="2"/>
</dbReference>
<dbReference type="VEuPathDB" id="FungiDB:FOC1_g10005733"/>
<dbReference type="SMART" id="SM00939">
    <property type="entry name" value="PepX_C"/>
    <property type="match status" value="1"/>
</dbReference>
<dbReference type="VEuPathDB" id="FungiDB:FOIG_11431"/>
<protein>
    <submittedName>
        <fullName evidence="3">Related to cocaine esterase</fullName>
    </submittedName>
</protein>
<dbReference type="InterPro" id="IPR013736">
    <property type="entry name" value="Xaa-Pro_dipept_C"/>
</dbReference>
<evidence type="ECO:0000259" key="2">
    <source>
        <dbReference type="SMART" id="SM00939"/>
    </source>
</evidence>
<dbReference type="OrthoDB" id="2578740at2759"/>
<dbReference type="InterPro" id="IPR008979">
    <property type="entry name" value="Galactose-bd-like_sf"/>
</dbReference>
<dbReference type="Pfam" id="PF02129">
    <property type="entry name" value="Peptidase_S15"/>
    <property type="match status" value="1"/>
</dbReference>
<dbReference type="Pfam" id="PF08530">
    <property type="entry name" value="PepX_C"/>
    <property type="match status" value="1"/>
</dbReference>
<sequence length="538" mass="60963">MPYTVEGIKVFQRDSPSPALPHAQYSGLKPETLVLPRGHRKDPSRKAFRADTILERDIEVITRNGHILRTDVYRPTETVSTEQVPVLLAWSPYGKCGTGVLRSNTACPITQPCPSAVFVLFWHSYEGGRNGYDVIECLAKLPWCIGGISLVGNSWLAIAQWFIAAERPPHLTCIAPLEGSSDIYRESLCRGGVPYKAFWGYLQDCLLVCLHKAEDIVGMLDKYSFQNPYWADKRADMTKINIPAYVLASYSTALHTVGFFRGFVEIPHDNKWQVLWPVLGFLQTEWYDLYSKERVEDLQLFFDRYLKGKKEQLGKDPCARLSTLGFNKLSSLFISHSPYNRLINTPSSKEAALSYKSDVPDMQVDAQVEELSFEYTFKERSYLIGFPRAVLYMSTKDSNDMDVFVCLRKADSMGNVLRNINIPLKDLEMKADEVPLVNSLVYIGPSGILRASHRKIDQEKSKPHWPFHPHDEKQLLEPGQIVKLKIGLWSAGIVFNAGEKLILRIAGHHMVSAEFEPLHGAFQTDNKGRHNVHVGPQY</sequence>
<dbReference type="VEuPathDB" id="FungiDB:FOXG_10079"/>
<dbReference type="Gene3D" id="2.60.120.260">
    <property type="entry name" value="Galactose-binding domain-like"/>
    <property type="match status" value="1"/>
</dbReference>
<name>A0A2H3SQ08_FUSOX</name>
<proteinExistence type="predicted"/>
<dbReference type="InterPro" id="IPR050585">
    <property type="entry name" value="Xaa-Pro_dipeptidyl-ppase/CocE"/>
</dbReference>
<dbReference type="SUPFAM" id="SSF53474">
    <property type="entry name" value="alpha/beta-Hydrolases"/>
    <property type="match status" value="1"/>
</dbReference>
<dbReference type="Proteomes" id="UP000219369">
    <property type="component" value="Unassembled WGS sequence"/>
</dbReference>
<gene>
    <name evidence="3" type="ORF">FRV6_02771</name>
</gene>